<name>A0A0S4IYD6_BODSA</name>
<sequence length="615" mass="67486">MPSRVTIYILFVAVGFVITTANLLIYTAITKDSKQRRGLHHGLHHDGGGDGDHPFTGGDEIVKPLDGGAHRKQQRLETIHGGASIVRGGGGEDSGGHHHPHLEKPPATFLPANTIHGNEKGKKSKGGAGDPPGAGASSHQQQHRKHNEEAATSDHRESDHKKPHGDGDDKKHHHGGATPAPSQAHHHHHEKDHAGREEKAAATVAPTSPHHHKKGGGAHIGKKLYKYVASESDRTFANITYSEALDKYHQFLSEDTEDIEQSSNKFKDIAEHSHAGVQLPTDEETLLEEFGLQGPGYFPNGAAYCDSTNADYTPETDKACIQYLSDIRNMLSIKPMSSILSSGRTIKFKVYYKHNNVTAVLKVSQKKFALEPASEAIALQVDRWLGFGRVPPVAWAPIPQDFLRAASATMDAFYSKWFEKFVLQYDTSRHLTSTCYKHTPTSTSTSHSEHRCLNVSLQIWMADVHNADETILKPSQAYRQYLELPPPDSADAAKLKERLSPTTPKGEPNPRYIGLAELMDEFVFDLIIGNTDRWFGHNSFALGGCTADAPCGQNPSKAAAVKSKSSMRLAFIDQGSSFYRKGALFFFLGDRCGGRRCCDCDCDSGKDSDRGVWRA</sequence>
<evidence type="ECO:0000256" key="1">
    <source>
        <dbReference type="SAM" id="MobiDB-lite"/>
    </source>
</evidence>
<dbReference type="OrthoDB" id="8583677at2759"/>
<keyword evidence="4" id="KW-1185">Reference proteome</keyword>
<keyword evidence="2 3" id="KW-0812">Transmembrane</keyword>
<protein>
    <submittedName>
        <fullName evidence="3">Transmembrane protein, putative</fullName>
    </submittedName>
</protein>
<keyword evidence="2" id="KW-1133">Transmembrane helix</keyword>
<gene>
    <name evidence="3" type="ORF">BSAL_75445</name>
</gene>
<evidence type="ECO:0000256" key="2">
    <source>
        <dbReference type="SAM" id="Phobius"/>
    </source>
</evidence>
<dbReference type="EMBL" id="CYKH01000691">
    <property type="protein sequence ID" value="CUG18356.1"/>
    <property type="molecule type" value="Genomic_DNA"/>
</dbReference>
<dbReference type="VEuPathDB" id="TriTrypDB:BSAL_75445"/>
<dbReference type="AlphaFoldDB" id="A0A0S4IYD6"/>
<feature type="compositionally biased region" description="Basic and acidic residues" evidence="1">
    <location>
        <begin position="146"/>
        <end position="170"/>
    </location>
</feature>
<dbReference type="Proteomes" id="UP000051952">
    <property type="component" value="Unassembled WGS sequence"/>
</dbReference>
<accession>A0A0S4IYD6</accession>
<organism evidence="3 4">
    <name type="scientific">Bodo saltans</name>
    <name type="common">Flagellated protozoan</name>
    <dbReference type="NCBI Taxonomy" id="75058"/>
    <lineage>
        <taxon>Eukaryota</taxon>
        <taxon>Discoba</taxon>
        <taxon>Euglenozoa</taxon>
        <taxon>Kinetoplastea</taxon>
        <taxon>Metakinetoplastina</taxon>
        <taxon>Eubodonida</taxon>
        <taxon>Bodonidae</taxon>
        <taxon>Bodo</taxon>
    </lineage>
</organism>
<keyword evidence="2" id="KW-0472">Membrane</keyword>
<feature type="compositionally biased region" description="Basic and acidic residues" evidence="1">
    <location>
        <begin position="191"/>
        <end position="200"/>
    </location>
</feature>
<feature type="compositionally biased region" description="Basic residues" evidence="1">
    <location>
        <begin position="209"/>
        <end position="218"/>
    </location>
</feature>
<feature type="region of interest" description="Disordered" evidence="1">
    <location>
        <begin position="38"/>
        <end position="65"/>
    </location>
</feature>
<evidence type="ECO:0000313" key="4">
    <source>
        <dbReference type="Proteomes" id="UP000051952"/>
    </source>
</evidence>
<feature type="compositionally biased region" description="Basic and acidic residues" evidence="1">
    <location>
        <begin position="44"/>
        <end position="53"/>
    </location>
</feature>
<proteinExistence type="predicted"/>
<feature type="region of interest" description="Disordered" evidence="1">
    <location>
        <begin position="79"/>
        <end position="218"/>
    </location>
</feature>
<evidence type="ECO:0000313" key="3">
    <source>
        <dbReference type="EMBL" id="CUG18356.1"/>
    </source>
</evidence>
<feature type="transmembrane region" description="Helical" evidence="2">
    <location>
        <begin position="6"/>
        <end position="29"/>
    </location>
</feature>
<reference evidence="4" key="1">
    <citation type="submission" date="2015-09" db="EMBL/GenBank/DDBJ databases">
        <authorList>
            <consortium name="Pathogen Informatics"/>
        </authorList>
    </citation>
    <scope>NUCLEOTIDE SEQUENCE [LARGE SCALE GENOMIC DNA]</scope>
    <source>
        <strain evidence="4">Lake Konstanz</strain>
    </source>
</reference>